<dbReference type="InterPro" id="IPR052051">
    <property type="entry name" value="TCR_complex_component"/>
</dbReference>
<dbReference type="GeneTree" id="ENSGT01030000234530"/>
<dbReference type="SMART" id="SM00406">
    <property type="entry name" value="IGv"/>
    <property type="match status" value="2"/>
</dbReference>
<organism evidence="10 11">
    <name type="scientific">Denticeps clupeoides</name>
    <name type="common">denticle herring</name>
    <dbReference type="NCBI Taxonomy" id="299321"/>
    <lineage>
        <taxon>Eukaryota</taxon>
        <taxon>Metazoa</taxon>
        <taxon>Chordata</taxon>
        <taxon>Craniata</taxon>
        <taxon>Vertebrata</taxon>
        <taxon>Euteleostomi</taxon>
        <taxon>Actinopterygii</taxon>
        <taxon>Neopterygii</taxon>
        <taxon>Teleostei</taxon>
        <taxon>Clupei</taxon>
        <taxon>Clupeiformes</taxon>
        <taxon>Denticipitoidei</taxon>
        <taxon>Denticipitidae</taxon>
        <taxon>Denticeps</taxon>
    </lineage>
</organism>
<dbReference type="GO" id="GO:0005886">
    <property type="term" value="C:plasma membrane"/>
    <property type="evidence" value="ECO:0007669"/>
    <property type="project" value="UniProtKB-SubCell"/>
</dbReference>
<dbReference type="Gene3D" id="2.60.40.10">
    <property type="entry name" value="Immunoglobulins"/>
    <property type="match status" value="2"/>
</dbReference>
<evidence type="ECO:0000256" key="2">
    <source>
        <dbReference type="ARBA" id="ARBA00022475"/>
    </source>
</evidence>
<evidence type="ECO:0000256" key="8">
    <source>
        <dbReference type="SAM" id="Phobius"/>
    </source>
</evidence>
<dbReference type="SMART" id="SM00409">
    <property type="entry name" value="IG"/>
    <property type="match status" value="2"/>
</dbReference>
<evidence type="ECO:0000256" key="6">
    <source>
        <dbReference type="ARBA" id="ARBA00023157"/>
    </source>
</evidence>
<comment type="subcellular location">
    <subcellularLocation>
        <location evidence="1">Cell membrane</location>
    </subcellularLocation>
</comment>
<evidence type="ECO:0000256" key="7">
    <source>
        <dbReference type="ARBA" id="ARBA00023180"/>
    </source>
</evidence>
<reference evidence="10" key="3">
    <citation type="submission" date="2025-09" db="UniProtKB">
        <authorList>
            <consortium name="Ensembl"/>
        </authorList>
    </citation>
    <scope>IDENTIFICATION</scope>
</reference>
<dbReference type="InterPro" id="IPR013106">
    <property type="entry name" value="Ig_V-set"/>
</dbReference>
<keyword evidence="4" id="KW-0391">Immunity</keyword>
<dbReference type="Ensembl" id="ENSDCDT00010066153.1">
    <property type="protein sequence ID" value="ENSDCDP00010055552.1"/>
    <property type="gene ID" value="ENSDCDG00010031832.1"/>
</dbReference>
<keyword evidence="2" id="KW-1003">Cell membrane</keyword>
<dbReference type="InterPro" id="IPR003599">
    <property type="entry name" value="Ig_sub"/>
</dbReference>
<feature type="transmembrane region" description="Helical" evidence="8">
    <location>
        <begin position="6"/>
        <end position="24"/>
    </location>
</feature>
<keyword evidence="5 8" id="KW-0472">Membrane</keyword>
<dbReference type="Proteomes" id="UP000694580">
    <property type="component" value="Chromosome 18"/>
</dbReference>
<feature type="domain" description="Ig-like" evidence="9">
    <location>
        <begin position="147"/>
        <end position="255"/>
    </location>
</feature>
<dbReference type="InterPro" id="IPR036179">
    <property type="entry name" value="Ig-like_dom_sf"/>
</dbReference>
<keyword evidence="7" id="KW-0325">Glycoprotein</keyword>
<accession>A0AAY4ED50</accession>
<keyword evidence="8" id="KW-1133">Transmembrane helix</keyword>
<evidence type="ECO:0000313" key="11">
    <source>
        <dbReference type="Proteomes" id="UP000694580"/>
    </source>
</evidence>
<keyword evidence="3" id="KW-0732">Signal</keyword>
<dbReference type="GO" id="GO:0002376">
    <property type="term" value="P:immune system process"/>
    <property type="evidence" value="ECO:0007669"/>
    <property type="project" value="UniProtKB-KW"/>
</dbReference>
<dbReference type="InterPro" id="IPR007110">
    <property type="entry name" value="Ig-like_dom"/>
</dbReference>
<evidence type="ECO:0000256" key="1">
    <source>
        <dbReference type="ARBA" id="ARBA00004236"/>
    </source>
</evidence>
<dbReference type="InterPro" id="IPR013783">
    <property type="entry name" value="Ig-like_fold"/>
</dbReference>
<keyword evidence="8" id="KW-0812">Transmembrane</keyword>
<name>A0AAY4ED50_9TELE</name>
<reference evidence="10 11" key="1">
    <citation type="submission" date="2020-06" db="EMBL/GenBank/DDBJ databases">
        <authorList>
            <consortium name="Wellcome Sanger Institute Data Sharing"/>
        </authorList>
    </citation>
    <scope>NUCLEOTIDE SEQUENCE [LARGE SCALE GENOMIC DNA]</scope>
</reference>
<reference evidence="10" key="2">
    <citation type="submission" date="2025-08" db="UniProtKB">
        <authorList>
            <consortium name="Ensembl"/>
        </authorList>
    </citation>
    <scope>IDENTIFICATION</scope>
</reference>
<dbReference type="PANTHER" id="PTHR19433:SF127">
    <property type="entry name" value="NITR9"/>
    <property type="match status" value="1"/>
</dbReference>
<evidence type="ECO:0000256" key="5">
    <source>
        <dbReference type="ARBA" id="ARBA00023136"/>
    </source>
</evidence>
<evidence type="ECO:0000259" key="9">
    <source>
        <dbReference type="PROSITE" id="PS50835"/>
    </source>
</evidence>
<keyword evidence="11" id="KW-1185">Reference proteome</keyword>
<dbReference type="AlphaFoldDB" id="A0AAY4ED50"/>
<evidence type="ECO:0000256" key="4">
    <source>
        <dbReference type="ARBA" id="ARBA00022859"/>
    </source>
</evidence>
<dbReference type="PANTHER" id="PTHR19433">
    <property type="entry name" value="T-CELL RECEPTOR ALPHA CHAIN V REGION-RELATED"/>
    <property type="match status" value="1"/>
</dbReference>
<feature type="domain" description="Ig-like" evidence="9">
    <location>
        <begin position="40"/>
        <end position="131"/>
    </location>
</feature>
<dbReference type="GO" id="GO:0009617">
    <property type="term" value="P:response to bacterium"/>
    <property type="evidence" value="ECO:0007669"/>
    <property type="project" value="TreeGrafter"/>
</dbReference>
<dbReference type="Pfam" id="PF07686">
    <property type="entry name" value="V-set"/>
    <property type="match status" value="2"/>
</dbReference>
<dbReference type="SUPFAM" id="SSF48726">
    <property type="entry name" value="Immunoglobulin"/>
    <property type="match status" value="2"/>
</dbReference>
<dbReference type="PROSITE" id="PS50835">
    <property type="entry name" value="IG_LIKE"/>
    <property type="match status" value="2"/>
</dbReference>
<evidence type="ECO:0000313" key="10">
    <source>
        <dbReference type="Ensembl" id="ENSDCDP00010055552.1"/>
    </source>
</evidence>
<proteinExistence type="predicted"/>
<dbReference type="CDD" id="cd00099">
    <property type="entry name" value="IgV"/>
    <property type="match status" value="1"/>
</dbReference>
<keyword evidence="6" id="KW-1015">Disulfide bond</keyword>
<evidence type="ECO:0000256" key="3">
    <source>
        <dbReference type="ARBA" id="ARBA00022729"/>
    </source>
</evidence>
<protein>
    <recommendedName>
        <fullName evidence="9">Ig-like domain-containing protein</fullName>
    </recommendedName>
</protein>
<sequence length="332" mass="37385">YQGIHSIFNCFFFYLSHFVLGLLLTEGAHSLQTVTSAQVGENVTFNCVLSESSTHLFWYKYSVGLKLELMGYFDRQKKLRRKVFKPERSSIQIINQSFQLTVAQVEESDEAMYICALNEPNNFTSGSYLIVHGNLMYSLCKHLKQKFSVIQTPLTRGVRSGDSVTLQCTVLQESSSQDFRVFWFRPTSGEFHPASIYTEITSGDHCEILSGTSSCIYEFTKDKLGLSDAGMYCCAVATCGKIIFGNGTKLELLVSGLFLLIIYVTYTCLAGGHHNQEGASPRARHGVTNDTNADILNYAAVHISKKKRRERRKRDLPEDVVYSDVKYSTNVQ</sequence>